<dbReference type="AlphaFoldDB" id="A0A077UJK8"/>
<dbReference type="Pfam" id="PF07438">
    <property type="entry name" value="DUF1514"/>
    <property type="match status" value="1"/>
</dbReference>
<reference evidence="1 2" key="1">
    <citation type="submission" date="2014-05" db="EMBL/GenBank/DDBJ databases">
        <authorList>
            <person name="Aslett A.Martin."/>
            <person name="De Silva Nishadi"/>
        </authorList>
    </citation>
    <scope>NUCLEOTIDE SEQUENCE [LARGE SCALE GENOMIC DNA]</scope>
</reference>
<name>A0A077UJK8_9STAP</name>
<evidence type="ECO:0000313" key="2">
    <source>
        <dbReference type="Proteomes" id="UP000044616"/>
    </source>
</evidence>
<protein>
    <submittedName>
        <fullName evidence="1">Phi PVL ORF 60-like protein</fullName>
    </submittedName>
</protein>
<dbReference type="EMBL" id="CCEH01000015">
    <property type="protein sequence ID" value="CDR28655.1"/>
    <property type="molecule type" value="Genomic_DNA"/>
</dbReference>
<evidence type="ECO:0000313" key="1">
    <source>
        <dbReference type="EMBL" id="CDR28655.1"/>
    </source>
</evidence>
<sequence length="67" mass="7974">MMWIATTIVFAILLLVCISINSDRAREIQALRYMNDYLLDEVVKTKGYNGLEEYRIEFKRMNNNIKK</sequence>
<accession>A0A077UJK8</accession>
<proteinExistence type="predicted"/>
<dbReference type="InterPro" id="IPR009999">
    <property type="entry name" value="DUF1514"/>
</dbReference>
<dbReference type="Proteomes" id="UP000044616">
    <property type="component" value="Unassembled WGS sequence"/>
</dbReference>
<organism evidence="1 2">
    <name type="scientific">Staphylococcus schweitzeri</name>
    <dbReference type="NCBI Taxonomy" id="1654388"/>
    <lineage>
        <taxon>Bacteria</taxon>
        <taxon>Bacillati</taxon>
        <taxon>Bacillota</taxon>
        <taxon>Bacilli</taxon>
        <taxon>Bacillales</taxon>
        <taxon>Staphylococcaceae</taxon>
        <taxon>Staphylococcus</taxon>
    </lineage>
</organism>
<gene>
    <name evidence="1" type="ORF">ERS140147_01792</name>
</gene>